<dbReference type="AlphaFoldDB" id="A0A848FWL7"/>
<reference evidence="2 3" key="1">
    <citation type="submission" date="2020-04" db="EMBL/GenBank/DDBJ databases">
        <title>Zoogloea sp. G-4-1-14 isolated from soil.</title>
        <authorList>
            <person name="Dahal R.H."/>
        </authorList>
    </citation>
    <scope>NUCLEOTIDE SEQUENCE [LARGE SCALE GENOMIC DNA]</scope>
    <source>
        <strain evidence="2 3">G-4-1-14</strain>
    </source>
</reference>
<evidence type="ECO:0000313" key="3">
    <source>
        <dbReference type="Proteomes" id="UP000580043"/>
    </source>
</evidence>
<comment type="caution">
    <text evidence="2">The sequence shown here is derived from an EMBL/GenBank/DDBJ whole genome shotgun (WGS) entry which is preliminary data.</text>
</comment>
<keyword evidence="3" id="KW-1185">Reference proteome</keyword>
<accession>A0A848FWL7</accession>
<dbReference type="Proteomes" id="UP000580043">
    <property type="component" value="Unassembled WGS sequence"/>
</dbReference>
<evidence type="ECO:0000259" key="1">
    <source>
        <dbReference type="Pfam" id="PF00117"/>
    </source>
</evidence>
<keyword evidence="2" id="KW-0808">Transferase</keyword>
<dbReference type="PANTHER" id="PTHR42695">
    <property type="entry name" value="GLUTAMINE AMIDOTRANSFERASE YLR126C-RELATED"/>
    <property type="match status" value="1"/>
</dbReference>
<dbReference type="GO" id="GO:0016740">
    <property type="term" value="F:transferase activity"/>
    <property type="evidence" value="ECO:0007669"/>
    <property type="project" value="UniProtKB-KW"/>
</dbReference>
<dbReference type="InterPro" id="IPR029062">
    <property type="entry name" value="Class_I_gatase-like"/>
</dbReference>
<dbReference type="Gene3D" id="3.40.50.880">
    <property type="match status" value="1"/>
</dbReference>
<dbReference type="PROSITE" id="PS51273">
    <property type="entry name" value="GATASE_TYPE_1"/>
    <property type="match status" value="1"/>
</dbReference>
<protein>
    <submittedName>
        <fullName evidence="2">Type 1 glutamine amidotransferase</fullName>
    </submittedName>
</protein>
<dbReference type="RefSeq" id="WP_169143858.1">
    <property type="nucleotide sequence ID" value="NZ_JABBGA010000001.1"/>
</dbReference>
<dbReference type="CDD" id="cd01741">
    <property type="entry name" value="GATase1_1"/>
    <property type="match status" value="1"/>
</dbReference>
<feature type="domain" description="Glutamine amidotransferase" evidence="1">
    <location>
        <begin position="30"/>
        <end position="179"/>
    </location>
</feature>
<gene>
    <name evidence="2" type="ORF">HHL15_00480</name>
</gene>
<dbReference type="GO" id="GO:0005829">
    <property type="term" value="C:cytosol"/>
    <property type="evidence" value="ECO:0007669"/>
    <property type="project" value="TreeGrafter"/>
</dbReference>
<dbReference type="EMBL" id="JABBGA010000001">
    <property type="protein sequence ID" value="NML24208.1"/>
    <property type="molecule type" value="Genomic_DNA"/>
</dbReference>
<proteinExistence type="predicted"/>
<dbReference type="Pfam" id="PF00117">
    <property type="entry name" value="GATase"/>
    <property type="match status" value="1"/>
</dbReference>
<sequence>MKPVAIIRHSLTEGPGHFATFLDSRSLPWTLIRIDAGDPVPTSCDDYSGLCLMGGPMSVNDDLPWIPPLLDLIRKMMAADKPVIGHCLGGQLMSKALGGQVSRNPVKEIGWAAVSVVDSPLAREWFGDITGFESFHWHGETFSIPAGATRILESAACPNQAYALGKHLGMQCHVEMSARMIDDWCASGAEEIAAAGGVPTVQTPEAMKIDREARLKALNQSAETLYTHWVKGL</sequence>
<keyword evidence="2" id="KW-0315">Glutamine amidotransferase</keyword>
<organism evidence="2 3">
    <name type="scientific">Zoogloea dura</name>
    <dbReference type="NCBI Taxonomy" id="2728840"/>
    <lineage>
        <taxon>Bacteria</taxon>
        <taxon>Pseudomonadati</taxon>
        <taxon>Pseudomonadota</taxon>
        <taxon>Betaproteobacteria</taxon>
        <taxon>Rhodocyclales</taxon>
        <taxon>Zoogloeaceae</taxon>
        <taxon>Zoogloea</taxon>
    </lineage>
</organism>
<dbReference type="SUPFAM" id="SSF52317">
    <property type="entry name" value="Class I glutamine amidotransferase-like"/>
    <property type="match status" value="1"/>
</dbReference>
<dbReference type="InterPro" id="IPR044992">
    <property type="entry name" value="ChyE-like"/>
</dbReference>
<name>A0A848FWL7_9RHOO</name>
<dbReference type="InterPro" id="IPR017926">
    <property type="entry name" value="GATASE"/>
</dbReference>
<dbReference type="PANTHER" id="PTHR42695:SF5">
    <property type="entry name" value="GLUTAMINE AMIDOTRANSFERASE YLR126C-RELATED"/>
    <property type="match status" value="1"/>
</dbReference>
<evidence type="ECO:0000313" key="2">
    <source>
        <dbReference type="EMBL" id="NML24208.1"/>
    </source>
</evidence>